<name>D0WC16_NEILA</name>
<evidence type="ECO:0000313" key="2">
    <source>
        <dbReference type="Proteomes" id="UP000003843"/>
    </source>
</evidence>
<dbReference type="AlphaFoldDB" id="D0WC16"/>
<sequence length="39" mass="4471">MLNLSTNSHRTLKISTHPHNAATALPTSLFRIYLFDFQI</sequence>
<gene>
    <name evidence="1" type="ORF">NEILACOT_05095</name>
</gene>
<accession>D0WC16</accession>
<organism evidence="1 2">
    <name type="scientific">Neisseria lactamica ATCC 23970</name>
    <dbReference type="NCBI Taxonomy" id="546265"/>
    <lineage>
        <taxon>Bacteria</taxon>
        <taxon>Pseudomonadati</taxon>
        <taxon>Pseudomonadota</taxon>
        <taxon>Betaproteobacteria</taxon>
        <taxon>Neisseriales</taxon>
        <taxon>Neisseriaceae</taxon>
        <taxon>Neisseria</taxon>
    </lineage>
</organism>
<reference evidence="1 2" key="1">
    <citation type="submission" date="2009-10" db="EMBL/GenBank/DDBJ databases">
        <authorList>
            <person name="Weinstock G."/>
            <person name="Sodergren E."/>
            <person name="Clifton S."/>
            <person name="Fulton L."/>
            <person name="Fulton B."/>
            <person name="Courtney L."/>
            <person name="Fronick C."/>
            <person name="Harrison M."/>
            <person name="Strong C."/>
            <person name="Farmer C."/>
            <person name="Delahaunty K."/>
            <person name="Markovic C."/>
            <person name="Hall O."/>
            <person name="Minx P."/>
            <person name="Tomlinson C."/>
            <person name="Mitreva M."/>
            <person name="Nelson J."/>
            <person name="Hou S."/>
            <person name="Wollam A."/>
            <person name="Pepin K.H."/>
            <person name="Johnson M."/>
            <person name="Bhonagiri V."/>
            <person name="Nash W.E."/>
            <person name="Warren W."/>
            <person name="Chinwalla A."/>
            <person name="Mardis E.R."/>
            <person name="Wilson R.K."/>
        </authorList>
    </citation>
    <scope>NUCLEOTIDE SEQUENCE [LARGE SCALE GENOMIC DNA]</scope>
    <source>
        <strain evidence="1 2">ATCC 23970</strain>
    </source>
</reference>
<evidence type="ECO:0000313" key="1">
    <source>
        <dbReference type="EMBL" id="EEZ74866.1"/>
    </source>
</evidence>
<dbReference type="EMBL" id="ACEQ02000028">
    <property type="protein sequence ID" value="EEZ74866.1"/>
    <property type="molecule type" value="Genomic_DNA"/>
</dbReference>
<dbReference type="Proteomes" id="UP000003843">
    <property type="component" value="Unassembled WGS sequence"/>
</dbReference>
<comment type="caution">
    <text evidence="1">The sequence shown here is derived from an EMBL/GenBank/DDBJ whole genome shotgun (WGS) entry which is preliminary data.</text>
</comment>
<proteinExistence type="predicted"/>
<protein>
    <submittedName>
        <fullName evidence="1">Uncharacterized protein</fullName>
    </submittedName>
</protein>